<gene>
    <name evidence="9" type="primary">HFD1</name>
    <name evidence="9" type="ORF">CspeluHIS016_0301690</name>
</gene>
<feature type="transmembrane region" description="Helical" evidence="7">
    <location>
        <begin position="504"/>
        <end position="520"/>
    </location>
</feature>
<dbReference type="AlphaFoldDB" id="A0AAD3TTJ6"/>
<dbReference type="InterPro" id="IPR015590">
    <property type="entry name" value="Aldehyde_DH_dom"/>
</dbReference>
<feature type="transmembrane region" description="Helical" evidence="7">
    <location>
        <begin position="120"/>
        <end position="142"/>
    </location>
</feature>
<protein>
    <recommendedName>
        <fullName evidence="3">Aldehyde dehydrogenase</fullName>
    </recommendedName>
</protein>
<dbReference type="Gene3D" id="3.40.309.10">
    <property type="entry name" value="Aldehyde Dehydrogenase, Chain A, domain 2"/>
    <property type="match status" value="1"/>
</dbReference>
<dbReference type="FunFam" id="3.40.605.10:FF:000004">
    <property type="entry name" value="Aldehyde dehydrogenase"/>
    <property type="match status" value="1"/>
</dbReference>
<evidence type="ECO:0000313" key="10">
    <source>
        <dbReference type="Proteomes" id="UP001222932"/>
    </source>
</evidence>
<dbReference type="InterPro" id="IPR016161">
    <property type="entry name" value="Ald_DH/histidinol_DH"/>
</dbReference>
<accession>A0AAD3TTJ6</accession>
<reference evidence="9" key="1">
    <citation type="journal article" date="2023" name="BMC Genomics">
        <title>Chromosome-level genome assemblies of Cutaneotrichosporon spp. (Trichosporonales, Basidiomycota) reveal imbalanced evolution between nucleotide sequences and chromosome synteny.</title>
        <authorList>
            <person name="Kobayashi Y."/>
            <person name="Kayamori A."/>
            <person name="Aoki K."/>
            <person name="Shiwa Y."/>
            <person name="Matsutani M."/>
            <person name="Fujita N."/>
            <person name="Sugita T."/>
            <person name="Iwasaki W."/>
            <person name="Tanaka N."/>
            <person name="Takashima M."/>
        </authorList>
    </citation>
    <scope>NUCLEOTIDE SEQUENCE</scope>
    <source>
        <strain evidence="9">HIS016</strain>
    </source>
</reference>
<feature type="active site" evidence="4">
    <location>
        <position position="257"/>
    </location>
</feature>
<evidence type="ECO:0000313" key="9">
    <source>
        <dbReference type="EMBL" id="GMK56329.1"/>
    </source>
</evidence>
<dbReference type="PANTHER" id="PTHR43570:SF16">
    <property type="entry name" value="ALDEHYDE DEHYDROGENASE TYPE III, ISOFORM Q"/>
    <property type="match status" value="1"/>
</dbReference>
<keyword evidence="7" id="KW-1133">Transmembrane helix</keyword>
<dbReference type="SUPFAM" id="SSF53720">
    <property type="entry name" value="ALDH-like"/>
    <property type="match status" value="1"/>
</dbReference>
<reference evidence="9" key="2">
    <citation type="submission" date="2023-06" db="EMBL/GenBank/DDBJ databases">
        <authorList>
            <person name="Kobayashi Y."/>
            <person name="Kayamori A."/>
            <person name="Aoki K."/>
            <person name="Shiwa Y."/>
            <person name="Fujita N."/>
            <person name="Sugita T."/>
            <person name="Iwasaki W."/>
            <person name="Tanaka N."/>
            <person name="Takashima M."/>
        </authorList>
    </citation>
    <scope>NUCLEOTIDE SEQUENCE</scope>
    <source>
        <strain evidence="9">HIS016</strain>
    </source>
</reference>
<feature type="active site" evidence="4 5">
    <location>
        <position position="223"/>
    </location>
</feature>
<evidence type="ECO:0000256" key="5">
    <source>
        <dbReference type="PROSITE-ProRule" id="PRU10007"/>
    </source>
</evidence>
<dbReference type="InterPro" id="IPR016163">
    <property type="entry name" value="Ald_DH_C"/>
</dbReference>
<evidence type="ECO:0000259" key="8">
    <source>
        <dbReference type="Pfam" id="PF00171"/>
    </source>
</evidence>
<dbReference type="Proteomes" id="UP001222932">
    <property type="component" value="Unassembled WGS sequence"/>
</dbReference>
<dbReference type="GO" id="GO:0006081">
    <property type="term" value="P:aldehyde metabolic process"/>
    <property type="evidence" value="ECO:0007669"/>
    <property type="project" value="InterPro"/>
</dbReference>
<evidence type="ECO:0000256" key="2">
    <source>
        <dbReference type="ARBA" id="ARBA00023002"/>
    </source>
</evidence>
<dbReference type="PANTHER" id="PTHR43570">
    <property type="entry name" value="ALDEHYDE DEHYDROGENASE"/>
    <property type="match status" value="1"/>
</dbReference>
<evidence type="ECO:0000256" key="7">
    <source>
        <dbReference type="SAM" id="Phobius"/>
    </source>
</evidence>
<evidence type="ECO:0000256" key="1">
    <source>
        <dbReference type="ARBA" id="ARBA00009986"/>
    </source>
</evidence>
<evidence type="ECO:0000256" key="3">
    <source>
        <dbReference type="PIRNR" id="PIRNR036492"/>
    </source>
</evidence>
<dbReference type="GO" id="GO:0005737">
    <property type="term" value="C:cytoplasm"/>
    <property type="evidence" value="ECO:0007669"/>
    <property type="project" value="TreeGrafter"/>
</dbReference>
<organism evidence="9 10">
    <name type="scientific">Cutaneotrichosporon spelunceum</name>
    <dbReference type="NCBI Taxonomy" id="1672016"/>
    <lineage>
        <taxon>Eukaryota</taxon>
        <taxon>Fungi</taxon>
        <taxon>Dikarya</taxon>
        <taxon>Basidiomycota</taxon>
        <taxon>Agaricomycotina</taxon>
        <taxon>Tremellomycetes</taxon>
        <taxon>Trichosporonales</taxon>
        <taxon>Trichosporonaceae</taxon>
        <taxon>Cutaneotrichosporon</taxon>
    </lineage>
</organism>
<comment type="similarity">
    <text evidence="1 3 6">Belongs to the aldehyde dehydrogenase family.</text>
</comment>
<name>A0AAD3TTJ6_9TREE</name>
<keyword evidence="2 3" id="KW-0560">Oxidoreductase</keyword>
<dbReference type="InterPro" id="IPR016162">
    <property type="entry name" value="Ald_DH_N"/>
</dbReference>
<evidence type="ECO:0000256" key="4">
    <source>
        <dbReference type="PIRSR" id="PIRSR036492-1"/>
    </source>
</evidence>
<dbReference type="EMBL" id="BTCM01000003">
    <property type="protein sequence ID" value="GMK56329.1"/>
    <property type="molecule type" value="Genomic_DNA"/>
</dbReference>
<keyword evidence="7" id="KW-0812">Transmembrane</keyword>
<dbReference type="PROSITE" id="PS00687">
    <property type="entry name" value="ALDEHYDE_DEHYDR_GLU"/>
    <property type="match status" value="1"/>
</dbReference>
<feature type="domain" description="Aldehyde dehydrogenase" evidence="8">
    <location>
        <begin position="20"/>
        <end position="449"/>
    </location>
</feature>
<evidence type="ECO:0000256" key="6">
    <source>
        <dbReference type="RuleBase" id="RU003345"/>
    </source>
</evidence>
<keyword evidence="7" id="KW-0472">Membrane</keyword>
<comment type="caution">
    <text evidence="9">The sequence shown here is derived from an EMBL/GenBank/DDBJ whole genome shotgun (WGS) entry which is preliminary data.</text>
</comment>
<dbReference type="GO" id="GO:0004029">
    <property type="term" value="F:aldehyde dehydrogenase (NAD+) activity"/>
    <property type="evidence" value="ECO:0007669"/>
    <property type="project" value="TreeGrafter"/>
</dbReference>
<dbReference type="PIRSF" id="PIRSF036492">
    <property type="entry name" value="ALDH"/>
    <property type="match status" value="1"/>
</dbReference>
<dbReference type="Pfam" id="PF00171">
    <property type="entry name" value="Aldedh"/>
    <property type="match status" value="1"/>
</dbReference>
<dbReference type="InterPro" id="IPR012394">
    <property type="entry name" value="Aldehyde_DH_NAD(P)"/>
</dbReference>
<dbReference type="InterPro" id="IPR029510">
    <property type="entry name" value="Ald_DH_CS_GLU"/>
</dbReference>
<proteinExistence type="inferred from homology"/>
<dbReference type="Gene3D" id="3.40.605.10">
    <property type="entry name" value="Aldehyde Dehydrogenase, Chain A, domain 1"/>
    <property type="match status" value="1"/>
</dbReference>
<sequence>MTDIVKHVDTPLDKIDELYDRLINTFQSHKTLPLAFRLYNLKQLAYMMQDNVAAFQAALASDLQRHPFDVELTEVWPAIGDIELAIKRLPEWMADESKTKDANGSFKLARPRVVKQPKGVSLIIGAWNFPVLLVIAPLIAAISAGCPAIIKGSEHSPASSALIAQLLPKYLDTDAYGFVTGGPEQATALLQKRWGHILYTGSGQVGKIVATAAAQTLTSTTLELGGKSPVIVSSDADVAVIARRLLSMKALNAGQVCVSPDYVLCAKDRVEELIQAMKDTLDEFYPPNSDRSLIGDQFVFASGIRNSRDYDRLVKVIEAADEEGKLVYRGETDASRNRMGINLVRLNHNGEGETTTLATDETFGPILPIIPVDDVEAAIQYVNARPTPLALYVCSRSLIEKTLSGSAIWNDFSLTPAAATLPFGGVGESGWGNYHGYYGFLAFSHQKAIIEIPLWLEIAQKARYAPNFNQKMVRRFLGAKIKFARPTSVEDEQRSLDRARARRHLYIGVLLVAVGAWLGFGGRKISSLIAALRAKIGA</sequence>
<keyword evidence="10" id="KW-1185">Reference proteome</keyword>